<gene>
    <name evidence="4" type="primary">Mrpl13_1</name>
    <name evidence="4" type="ORF">SAPAEN_R14855</name>
</gene>
<sequence>YKYIYIYILHDCGDHVVIINTRHIASSGNKWEQKVYSSRTGYPGSFKQVTATQLHLKNPTAIVKQTVYRMFPKNLQNKT</sequence>
<dbReference type="AlphaFoldDB" id="A0A7K7THW2"/>
<dbReference type="SUPFAM" id="SSF52161">
    <property type="entry name" value="Ribosomal protein L13"/>
    <property type="match status" value="1"/>
</dbReference>
<dbReference type="OrthoDB" id="274622at2759"/>
<proteinExistence type="inferred from homology"/>
<comment type="caution">
    <text evidence="4">The sequence shown here is derived from an EMBL/GenBank/DDBJ whole genome shotgun (WGS) entry which is preliminary data.</text>
</comment>
<dbReference type="Proteomes" id="UP000589485">
    <property type="component" value="Unassembled WGS sequence"/>
</dbReference>
<protein>
    <submittedName>
        <fullName evidence="4">RM13 protein</fullName>
    </submittedName>
</protein>
<keyword evidence="5" id="KW-1185">Reference proteome</keyword>
<evidence type="ECO:0000256" key="2">
    <source>
        <dbReference type="ARBA" id="ARBA00022980"/>
    </source>
</evidence>
<feature type="non-terminal residue" evidence="4">
    <location>
        <position position="1"/>
    </location>
</feature>
<dbReference type="Pfam" id="PF00572">
    <property type="entry name" value="Ribosomal_L13"/>
    <property type="match status" value="1"/>
</dbReference>
<organism evidence="4 5">
    <name type="scientific">Sapayoa aenigma</name>
    <name type="common">broad-billed sapayoa</name>
    <dbReference type="NCBI Taxonomy" id="239371"/>
    <lineage>
        <taxon>Eukaryota</taxon>
        <taxon>Metazoa</taxon>
        <taxon>Chordata</taxon>
        <taxon>Craniata</taxon>
        <taxon>Vertebrata</taxon>
        <taxon>Euteleostomi</taxon>
        <taxon>Archelosauria</taxon>
        <taxon>Archosauria</taxon>
        <taxon>Dinosauria</taxon>
        <taxon>Saurischia</taxon>
        <taxon>Theropoda</taxon>
        <taxon>Coelurosauria</taxon>
        <taxon>Aves</taxon>
        <taxon>Neognathae</taxon>
        <taxon>Neoaves</taxon>
        <taxon>Telluraves</taxon>
        <taxon>Australaves</taxon>
        <taxon>Passeriformes</taxon>
        <taxon>Tyrannidae</taxon>
        <taxon>Sapayoa</taxon>
    </lineage>
</organism>
<dbReference type="CDD" id="cd00392">
    <property type="entry name" value="Ribosomal_L13"/>
    <property type="match status" value="1"/>
</dbReference>
<reference evidence="4 5" key="1">
    <citation type="submission" date="2019-09" db="EMBL/GenBank/DDBJ databases">
        <title>Bird 10,000 Genomes (B10K) Project - Family phase.</title>
        <authorList>
            <person name="Zhang G."/>
        </authorList>
    </citation>
    <scope>NUCLEOTIDE SEQUENCE [LARGE SCALE GENOMIC DNA]</scope>
    <source>
        <strain evidence="4">B10K-DU-030-41</strain>
        <tissue evidence="4">Muscle</tissue>
    </source>
</reference>
<dbReference type="GO" id="GO:0003735">
    <property type="term" value="F:structural constituent of ribosome"/>
    <property type="evidence" value="ECO:0007669"/>
    <property type="project" value="InterPro"/>
</dbReference>
<keyword evidence="3" id="KW-0687">Ribonucleoprotein</keyword>
<dbReference type="PANTHER" id="PTHR11545:SF2">
    <property type="entry name" value="LARGE RIBOSOMAL SUBUNIT PROTEIN UL13M"/>
    <property type="match status" value="1"/>
</dbReference>
<comment type="similarity">
    <text evidence="1">Belongs to the universal ribosomal protein uL13 family.</text>
</comment>
<dbReference type="PANTHER" id="PTHR11545">
    <property type="entry name" value="RIBOSOMAL PROTEIN L13"/>
    <property type="match status" value="1"/>
</dbReference>
<dbReference type="InterPro" id="IPR036899">
    <property type="entry name" value="Ribosomal_uL13_sf"/>
</dbReference>
<dbReference type="InterPro" id="IPR005823">
    <property type="entry name" value="Ribosomal_uL13_bac-type"/>
</dbReference>
<feature type="non-terminal residue" evidence="4">
    <location>
        <position position="79"/>
    </location>
</feature>
<keyword evidence="2" id="KW-0689">Ribosomal protein</keyword>
<dbReference type="GO" id="GO:0017148">
    <property type="term" value="P:negative regulation of translation"/>
    <property type="evidence" value="ECO:0007669"/>
    <property type="project" value="TreeGrafter"/>
</dbReference>
<evidence type="ECO:0000256" key="1">
    <source>
        <dbReference type="ARBA" id="ARBA00006227"/>
    </source>
</evidence>
<dbReference type="GO" id="GO:0006412">
    <property type="term" value="P:translation"/>
    <property type="evidence" value="ECO:0007669"/>
    <property type="project" value="InterPro"/>
</dbReference>
<evidence type="ECO:0000313" key="4">
    <source>
        <dbReference type="EMBL" id="NXA15452.1"/>
    </source>
</evidence>
<name>A0A7K7THW2_9TYRA</name>
<dbReference type="EMBL" id="VZSY01002376">
    <property type="protein sequence ID" value="NXA15452.1"/>
    <property type="molecule type" value="Genomic_DNA"/>
</dbReference>
<dbReference type="Gene3D" id="3.90.1180.10">
    <property type="entry name" value="Ribosomal protein L13"/>
    <property type="match status" value="1"/>
</dbReference>
<dbReference type="PIRSF" id="PIRSF002181">
    <property type="entry name" value="Ribosomal_L13"/>
    <property type="match status" value="1"/>
</dbReference>
<evidence type="ECO:0000256" key="3">
    <source>
        <dbReference type="ARBA" id="ARBA00023274"/>
    </source>
</evidence>
<accession>A0A7K7THW2</accession>
<dbReference type="GO" id="GO:0003729">
    <property type="term" value="F:mRNA binding"/>
    <property type="evidence" value="ECO:0007669"/>
    <property type="project" value="TreeGrafter"/>
</dbReference>
<dbReference type="GO" id="GO:0005762">
    <property type="term" value="C:mitochondrial large ribosomal subunit"/>
    <property type="evidence" value="ECO:0007669"/>
    <property type="project" value="TreeGrafter"/>
</dbReference>
<dbReference type="InterPro" id="IPR005822">
    <property type="entry name" value="Ribosomal_uL13"/>
</dbReference>
<evidence type="ECO:0000313" key="5">
    <source>
        <dbReference type="Proteomes" id="UP000589485"/>
    </source>
</evidence>